<sequence>MWDVLPFLLITLPTSKPLGNKKRTSFKNSNRNSIKRESVSFSFLKKQIFFFYNINSNFYLLLHYYYY</sequence>
<proteinExistence type="predicted"/>
<organism evidence="1 2">
    <name type="scientific">Dictyostelium firmibasis</name>
    <dbReference type="NCBI Taxonomy" id="79012"/>
    <lineage>
        <taxon>Eukaryota</taxon>
        <taxon>Amoebozoa</taxon>
        <taxon>Evosea</taxon>
        <taxon>Eumycetozoa</taxon>
        <taxon>Dictyostelia</taxon>
        <taxon>Dictyosteliales</taxon>
        <taxon>Dictyosteliaceae</taxon>
        <taxon>Dictyostelium</taxon>
    </lineage>
</organism>
<dbReference type="Proteomes" id="UP001344447">
    <property type="component" value="Unassembled WGS sequence"/>
</dbReference>
<accession>A0AAN7U6W0</accession>
<name>A0AAN7U6W0_9MYCE</name>
<keyword evidence="2" id="KW-1185">Reference proteome</keyword>
<evidence type="ECO:0000313" key="2">
    <source>
        <dbReference type="Proteomes" id="UP001344447"/>
    </source>
</evidence>
<comment type="caution">
    <text evidence="1">The sequence shown here is derived from an EMBL/GenBank/DDBJ whole genome shotgun (WGS) entry which is preliminary data.</text>
</comment>
<gene>
    <name evidence="1" type="ORF">RB653_001111</name>
</gene>
<reference evidence="1 2" key="1">
    <citation type="submission" date="2023-11" db="EMBL/GenBank/DDBJ databases">
        <title>Dfirmibasis_genome.</title>
        <authorList>
            <person name="Edelbroek B."/>
            <person name="Kjellin J."/>
            <person name="Jerlstrom-Hultqvist J."/>
            <person name="Soderbom F."/>
        </authorList>
    </citation>
    <scope>NUCLEOTIDE SEQUENCE [LARGE SCALE GENOMIC DNA]</scope>
    <source>
        <strain evidence="1 2">TNS-C-14</strain>
    </source>
</reference>
<dbReference type="AlphaFoldDB" id="A0AAN7U6W0"/>
<dbReference type="EMBL" id="JAVFKY010000002">
    <property type="protein sequence ID" value="KAK5581083.1"/>
    <property type="molecule type" value="Genomic_DNA"/>
</dbReference>
<evidence type="ECO:0000313" key="1">
    <source>
        <dbReference type="EMBL" id="KAK5581083.1"/>
    </source>
</evidence>
<protein>
    <submittedName>
        <fullName evidence="1">Uncharacterized protein</fullName>
    </submittedName>
</protein>